<dbReference type="FunFam" id="3.40.50.300:FF:000221">
    <property type="entry name" value="Multidrug ABC transporter ATP-binding protein"/>
    <property type="match status" value="1"/>
</dbReference>
<feature type="domain" description="ABC transporter" evidence="12">
    <location>
        <begin position="364"/>
        <end position="597"/>
    </location>
</feature>
<keyword evidence="4" id="KW-0997">Cell inner membrane</keyword>
<keyword evidence="2" id="KW-0813">Transport</keyword>
<dbReference type="GO" id="GO:0005886">
    <property type="term" value="C:plasma membrane"/>
    <property type="evidence" value="ECO:0007669"/>
    <property type="project" value="UniProtKB-SubCell"/>
</dbReference>
<dbReference type="GO" id="GO:0015421">
    <property type="term" value="F:ABC-type oligopeptide transporter activity"/>
    <property type="evidence" value="ECO:0007669"/>
    <property type="project" value="TreeGrafter"/>
</dbReference>
<feature type="transmembrane region" description="Helical" evidence="11">
    <location>
        <begin position="274"/>
        <end position="292"/>
    </location>
</feature>
<dbReference type="Gene3D" id="1.20.1560.10">
    <property type="entry name" value="ABC transporter type 1, transmembrane domain"/>
    <property type="match status" value="1"/>
</dbReference>
<dbReference type="PANTHER" id="PTHR43394:SF1">
    <property type="entry name" value="ATP-BINDING CASSETTE SUB-FAMILY B MEMBER 10, MITOCHONDRIAL"/>
    <property type="match status" value="1"/>
</dbReference>
<evidence type="ECO:0000313" key="15">
    <source>
        <dbReference type="Proteomes" id="UP000594681"/>
    </source>
</evidence>
<dbReference type="InterPro" id="IPR039421">
    <property type="entry name" value="Type_1_exporter"/>
</dbReference>
<feature type="transmembrane region" description="Helical" evidence="11">
    <location>
        <begin position="78"/>
        <end position="103"/>
    </location>
</feature>
<evidence type="ECO:0000256" key="4">
    <source>
        <dbReference type="ARBA" id="ARBA00022519"/>
    </source>
</evidence>
<evidence type="ECO:0000256" key="11">
    <source>
        <dbReference type="SAM" id="Phobius"/>
    </source>
</evidence>
<name>A0A7T0KF90_9CORY</name>
<keyword evidence="6" id="KW-0547">Nucleotide-binding</keyword>
<feature type="domain" description="ABC transmembrane type-1" evidence="13">
    <location>
        <begin position="43"/>
        <end position="330"/>
    </location>
</feature>
<evidence type="ECO:0000256" key="5">
    <source>
        <dbReference type="ARBA" id="ARBA00022692"/>
    </source>
</evidence>
<dbReference type="GO" id="GO:0005524">
    <property type="term" value="F:ATP binding"/>
    <property type="evidence" value="ECO:0007669"/>
    <property type="project" value="UniProtKB-KW"/>
</dbReference>
<evidence type="ECO:0000259" key="13">
    <source>
        <dbReference type="PROSITE" id="PS50929"/>
    </source>
</evidence>
<evidence type="ECO:0000256" key="7">
    <source>
        <dbReference type="ARBA" id="ARBA00022840"/>
    </source>
</evidence>
<dbReference type="PROSITE" id="PS00211">
    <property type="entry name" value="ABC_TRANSPORTER_1"/>
    <property type="match status" value="1"/>
</dbReference>
<keyword evidence="8 11" id="KW-1133">Transmembrane helix</keyword>
<gene>
    <name evidence="14" type="ORF">G7Y31_10835</name>
</gene>
<dbReference type="RefSeq" id="WP_165007459.1">
    <property type="nucleotide sequence ID" value="NZ_CP064954.1"/>
</dbReference>
<evidence type="ECO:0000256" key="9">
    <source>
        <dbReference type="ARBA" id="ARBA00023136"/>
    </source>
</evidence>
<keyword evidence="7 14" id="KW-0067">ATP-binding</keyword>
<keyword evidence="5 11" id="KW-0812">Transmembrane</keyword>
<reference evidence="14 15" key="1">
    <citation type="submission" date="2020-11" db="EMBL/GenBank/DDBJ databases">
        <title>Corynebacterium sp. ZJ-599.</title>
        <authorList>
            <person name="Zhou J."/>
        </authorList>
    </citation>
    <scope>NUCLEOTIDE SEQUENCE [LARGE SCALE GENOMIC DNA]</scope>
    <source>
        <strain evidence="14 15">ZJ-599</strain>
    </source>
</reference>
<feature type="transmembrane region" description="Helical" evidence="11">
    <location>
        <begin position="39"/>
        <end position="58"/>
    </location>
</feature>
<dbReference type="CDD" id="cd18550">
    <property type="entry name" value="ABC_6TM_exporter_like"/>
    <property type="match status" value="1"/>
</dbReference>
<dbReference type="Pfam" id="PF00005">
    <property type="entry name" value="ABC_tran"/>
    <property type="match status" value="1"/>
</dbReference>
<dbReference type="SMART" id="SM00382">
    <property type="entry name" value="AAA"/>
    <property type="match status" value="1"/>
</dbReference>
<dbReference type="PANTHER" id="PTHR43394">
    <property type="entry name" value="ATP-DEPENDENT PERMEASE MDL1, MITOCHONDRIAL"/>
    <property type="match status" value="1"/>
</dbReference>
<dbReference type="InterPro" id="IPR036640">
    <property type="entry name" value="ABC1_TM_sf"/>
</dbReference>
<dbReference type="PROSITE" id="PS50929">
    <property type="entry name" value="ABC_TM1F"/>
    <property type="match status" value="1"/>
</dbReference>
<dbReference type="Proteomes" id="UP000594681">
    <property type="component" value="Chromosome"/>
</dbReference>
<dbReference type="EMBL" id="CP064954">
    <property type="protein sequence ID" value="QPK78984.1"/>
    <property type="molecule type" value="Genomic_DNA"/>
</dbReference>
<organism evidence="14 15">
    <name type="scientific">Corynebacterium lizhenjunii</name>
    <dbReference type="NCBI Taxonomy" id="2709394"/>
    <lineage>
        <taxon>Bacteria</taxon>
        <taxon>Bacillati</taxon>
        <taxon>Actinomycetota</taxon>
        <taxon>Actinomycetes</taxon>
        <taxon>Mycobacteriales</taxon>
        <taxon>Corynebacteriaceae</taxon>
        <taxon>Corynebacterium</taxon>
    </lineage>
</organism>
<dbReference type="SUPFAM" id="SSF52540">
    <property type="entry name" value="P-loop containing nucleoside triphosphate hydrolases"/>
    <property type="match status" value="1"/>
</dbReference>
<keyword evidence="15" id="KW-1185">Reference proteome</keyword>
<dbReference type="GO" id="GO:0016887">
    <property type="term" value="F:ATP hydrolysis activity"/>
    <property type="evidence" value="ECO:0007669"/>
    <property type="project" value="InterPro"/>
</dbReference>
<dbReference type="InterPro" id="IPR027417">
    <property type="entry name" value="P-loop_NTPase"/>
</dbReference>
<dbReference type="PROSITE" id="PS50893">
    <property type="entry name" value="ABC_TRANSPORTER_2"/>
    <property type="match status" value="1"/>
</dbReference>
<accession>A0A7T0KF90</accession>
<dbReference type="KEGG" id="cliz:G7Y31_10835"/>
<keyword evidence="3" id="KW-1003">Cell membrane</keyword>
<comment type="subcellular location">
    <subcellularLocation>
        <location evidence="1">Cell inner membrane</location>
        <topology evidence="1">Multi-pass membrane protein</topology>
    </subcellularLocation>
</comment>
<comment type="similarity">
    <text evidence="10">Belongs to the ABC transporter superfamily. Siderophore-Fe(3+) uptake transporter (SIUT) (TC 3.A.1.21) family.</text>
</comment>
<evidence type="ECO:0000256" key="6">
    <source>
        <dbReference type="ARBA" id="ARBA00022741"/>
    </source>
</evidence>
<evidence type="ECO:0000256" key="3">
    <source>
        <dbReference type="ARBA" id="ARBA00022475"/>
    </source>
</evidence>
<feature type="transmembrane region" description="Helical" evidence="11">
    <location>
        <begin position="184"/>
        <end position="203"/>
    </location>
</feature>
<dbReference type="InterPro" id="IPR003593">
    <property type="entry name" value="AAA+_ATPase"/>
</dbReference>
<dbReference type="InterPro" id="IPR003439">
    <property type="entry name" value="ABC_transporter-like_ATP-bd"/>
</dbReference>
<evidence type="ECO:0000313" key="14">
    <source>
        <dbReference type="EMBL" id="QPK78984.1"/>
    </source>
</evidence>
<keyword evidence="9 11" id="KW-0472">Membrane</keyword>
<sequence length="611" mass="65340">MHPGGPPPGPATKDRADVERLQEHPVSMRRVFGLFRPHVPTLLLITGLIVATSGLTVVQPFLVRHAVDEAIPAQDLTLLGWLVGGMVGLVVLTQGIGVVQTWLSTLVGQKIMHRLRTEVFANVQSQALAFFTSNRDGEIQSRLTNDISGMRGVVTTTATSIATNVTMTVATIIAMVALSPTLSLLSLVVLPPAIWLTRQTALLRRRILAKQQRAQAQLQQTIAEHLSVSGMRLSKTMGAQDRVYAQFAKVSEELITLELESQLAGRWRMASMQIIFGIIPALVYLVAGLVMARELDTSMTIGTLIAFSTLQTQLFRPVTGLLNVSAQWVASMALFSRIFEYLDLTPDLPEPTQPADASLNSPSLTFRQVGYTYPGADRSALRGIDLHVPAGTTTALVGHTGSGKSTAAMLAARLADPTEGTVLLGGVDLRRLSAAARAQHIGVVSQETYLLHASVRENLLFSRPDATDSELWAALRLAHVDQVIAGLPEGLDTVVGSRGYRFSGGEQQRLSLARTLLRDPDVLILDEATSALDNETERAIQEAVLGSGTTRLVIAHRLSTIQDADQIVVLDDGAIVQRGTHAQLLASGGAYADLVAAAQARDGGGNGASAD</sequence>
<evidence type="ECO:0000256" key="2">
    <source>
        <dbReference type="ARBA" id="ARBA00022448"/>
    </source>
</evidence>
<dbReference type="SUPFAM" id="SSF90123">
    <property type="entry name" value="ABC transporter transmembrane region"/>
    <property type="match status" value="1"/>
</dbReference>
<evidence type="ECO:0000259" key="12">
    <source>
        <dbReference type="PROSITE" id="PS50893"/>
    </source>
</evidence>
<proteinExistence type="inferred from homology"/>
<dbReference type="Gene3D" id="3.40.50.300">
    <property type="entry name" value="P-loop containing nucleotide triphosphate hydrolases"/>
    <property type="match status" value="1"/>
</dbReference>
<dbReference type="AlphaFoldDB" id="A0A7T0KF90"/>
<dbReference type="InterPro" id="IPR011527">
    <property type="entry name" value="ABC1_TM_dom"/>
</dbReference>
<evidence type="ECO:0000256" key="8">
    <source>
        <dbReference type="ARBA" id="ARBA00022989"/>
    </source>
</evidence>
<evidence type="ECO:0000256" key="10">
    <source>
        <dbReference type="ARBA" id="ARBA00023455"/>
    </source>
</evidence>
<dbReference type="Pfam" id="PF00664">
    <property type="entry name" value="ABC_membrane"/>
    <property type="match status" value="1"/>
</dbReference>
<dbReference type="InterPro" id="IPR017871">
    <property type="entry name" value="ABC_transporter-like_CS"/>
</dbReference>
<evidence type="ECO:0000256" key="1">
    <source>
        <dbReference type="ARBA" id="ARBA00004429"/>
    </source>
</evidence>
<protein>
    <submittedName>
        <fullName evidence="14">ABC transporter ATP-binding protein</fullName>
    </submittedName>
</protein>